<reference evidence="2 3" key="1">
    <citation type="submission" date="2021-01" db="EMBL/GenBank/DDBJ databases">
        <title>Characterization of a novel blaVMB-2- harboring plasmid in Vibrio diabolicus.</title>
        <authorList>
            <person name="Liu M."/>
        </authorList>
    </citation>
    <scope>NUCLEOTIDE SEQUENCE [LARGE SCALE GENOMIC DNA]</scope>
    <source>
        <strain evidence="2 3">SLV18</strain>
    </source>
</reference>
<dbReference type="InterPro" id="IPR050194">
    <property type="entry name" value="Glycosyltransferase_grp1"/>
</dbReference>
<feature type="domain" description="Glycosyl transferase family 1" evidence="1">
    <location>
        <begin position="193"/>
        <end position="350"/>
    </location>
</feature>
<protein>
    <submittedName>
        <fullName evidence="2">Glycosyltransferase family 4 protein</fullName>
    </submittedName>
</protein>
<sequence>MKVVWLVNNLVPYHVARFAQFSKDFKGESYLVQVTDKDEFEVLQVDSSVGEFNLHTLYPGTDRKAICSKELKKTVYEYFDILKPDCVCVSGWGMEIGLISQSWALKNKIPTVMFSVSTEIDEQRVWYKEYIKKNLVKSVSSYFCGGLAQKAYLEILGADKELITTGHNVVDTTHFQSSGPNKRDVDDYGSYYVACTRFGKKKNIFSLIESYSKYSELCKSRCIEPYKLIIAGDGELRPKIEMLIEDLDVRSHVLLLGAVSYKRLPMWYQNAKAFVHVSTSEQWGLVVNEAMAAGAPVIVSERCGCSLDLVKVNQNGFTVNPFSNEDIATKLLEFHELPQAKKDEFSNKSREIISNWTPKRFSSGLSNAVEIASSLEPKGHSIFTRFLFLLLFTKKW</sequence>
<dbReference type="PANTHER" id="PTHR45947">
    <property type="entry name" value="SULFOQUINOVOSYL TRANSFERASE SQD2"/>
    <property type="match status" value="1"/>
</dbReference>
<dbReference type="RefSeq" id="WP_203346725.1">
    <property type="nucleotide sequence ID" value="NZ_CP069195.1"/>
</dbReference>
<evidence type="ECO:0000259" key="1">
    <source>
        <dbReference type="Pfam" id="PF00534"/>
    </source>
</evidence>
<gene>
    <name evidence="2" type="ORF">JOS67_13895</name>
</gene>
<name>A0AA92LQD7_9VIBR</name>
<dbReference type="Gene3D" id="3.40.50.2000">
    <property type="entry name" value="Glycogen Phosphorylase B"/>
    <property type="match status" value="2"/>
</dbReference>
<dbReference type="Pfam" id="PF00534">
    <property type="entry name" value="Glycos_transf_1"/>
    <property type="match status" value="1"/>
</dbReference>
<dbReference type="PANTHER" id="PTHR45947:SF3">
    <property type="entry name" value="SULFOQUINOVOSYL TRANSFERASE SQD2"/>
    <property type="match status" value="1"/>
</dbReference>
<dbReference type="EMBL" id="CP069195">
    <property type="protein sequence ID" value="QRG82647.1"/>
    <property type="molecule type" value="Genomic_DNA"/>
</dbReference>
<dbReference type="GO" id="GO:0016757">
    <property type="term" value="F:glycosyltransferase activity"/>
    <property type="evidence" value="ECO:0007669"/>
    <property type="project" value="InterPro"/>
</dbReference>
<organism evidence="2 3">
    <name type="scientific">Vibrio diabolicus</name>
    <dbReference type="NCBI Taxonomy" id="50719"/>
    <lineage>
        <taxon>Bacteria</taxon>
        <taxon>Pseudomonadati</taxon>
        <taxon>Pseudomonadota</taxon>
        <taxon>Gammaproteobacteria</taxon>
        <taxon>Vibrionales</taxon>
        <taxon>Vibrionaceae</taxon>
        <taxon>Vibrio</taxon>
        <taxon>Vibrio diabolicus subgroup</taxon>
    </lineage>
</organism>
<dbReference type="InterPro" id="IPR001296">
    <property type="entry name" value="Glyco_trans_1"/>
</dbReference>
<proteinExistence type="predicted"/>
<dbReference type="AlphaFoldDB" id="A0AA92LQD7"/>
<evidence type="ECO:0000313" key="2">
    <source>
        <dbReference type="EMBL" id="QRG82647.1"/>
    </source>
</evidence>
<dbReference type="CDD" id="cd03801">
    <property type="entry name" value="GT4_PimA-like"/>
    <property type="match status" value="1"/>
</dbReference>
<evidence type="ECO:0000313" key="3">
    <source>
        <dbReference type="Proteomes" id="UP000596337"/>
    </source>
</evidence>
<dbReference type="SUPFAM" id="SSF53756">
    <property type="entry name" value="UDP-Glycosyltransferase/glycogen phosphorylase"/>
    <property type="match status" value="1"/>
</dbReference>
<dbReference type="Proteomes" id="UP000596337">
    <property type="component" value="Chromosome 1"/>
</dbReference>
<accession>A0AA92LQD7</accession>